<gene>
    <name evidence="2" type="ORF">ABS770_22915</name>
</gene>
<keyword evidence="3" id="KW-1185">Reference proteome</keyword>
<accession>A0ABV1R8C9</accession>
<comment type="caution">
    <text evidence="2">The sequence shown here is derived from an EMBL/GenBank/DDBJ whole genome shotgun (WGS) entry which is preliminary data.</text>
</comment>
<evidence type="ECO:0000313" key="2">
    <source>
        <dbReference type="EMBL" id="MER2291106.1"/>
    </source>
</evidence>
<dbReference type="RefSeq" id="WP_350380345.1">
    <property type="nucleotide sequence ID" value="NZ_JBELQD010000037.1"/>
</dbReference>
<feature type="transmembrane region" description="Helical" evidence="1">
    <location>
        <begin position="16"/>
        <end position="37"/>
    </location>
</feature>
<reference evidence="2" key="1">
    <citation type="submission" date="2024-06" db="EMBL/GenBank/DDBJ databases">
        <authorList>
            <person name="Campbell A.G."/>
        </authorList>
    </citation>
    <scope>NUCLEOTIDE SEQUENCE</scope>
    <source>
        <strain evidence="2">EM17</strain>
    </source>
</reference>
<keyword evidence="1" id="KW-0472">Membrane</keyword>
<evidence type="ECO:0000256" key="1">
    <source>
        <dbReference type="SAM" id="Phobius"/>
    </source>
</evidence>
<dbReference type="EMBL" id="JBELQD010000037">
    <property type="protein sequence ID" value="MER2291106.1"/>
    <property type="molecule type" value="Genomic_DNA"/>
</dbReference>
<name>A0ABV1R8C9_9HYPH</name>
<sequence length="57" mass="5991">MKTAITCTEGLWQGRAVGLTTSAPIAWTAILGLALLLRSRASAGVSERAIRVEDLPP</sequence>
<organism evidence="2 3">
    <name type="scientific">Methylobacterium brachiatum</name>
    <dbReference type="NCBI Taxonomy" id="269660"/>
    <lineage>
        <taxon>Bacteria</taxon>
        <taxon>Pseudomonadati</taxon>
        <taxon>Pseudomonadota</taxon>
        <taxon>Alphaproteobacteria</taxon>
        <taxon>Hyphomicrobiales</taxon>
        <taxon>Methylobacteriaceae</taxon>
        <taxon>Methylobacterium</taxon>
    </lineage>
</organism>
<evidence type="ECO:0000313" key="3">
    <source>
        <dbReference type="Proteomes" id="UP001432995"/>
    </source>
</evidence>
<dbReference type="Proteomes" id="UP001432995">
    <property type="component" value="Unassembled WGS sequence"/>
</dbReference>
<proteinExistence type="predicted"/>
<keyword evidence="1" id="KW-1133">Transmembrane helix</keyword>
<protein>
    <submittedName>
        <fullName evidence="2">Uncharacterized protein</fullName>
    </submittedName>
</protein>
<keyword evidence="1" id="KW-0812">Transmembrane</keyword>